<gene>
    <name evidence="2" type="ORF">B9479_001814</name>
</gene>
<dbReference type="AlphaFoldDB" id="A0A5D3B163"/>
<keyword evidence="3" id="KW-1185">Reference proteome</keyword>
<accession>A0A5D3B163</accession>
<name>A0A5D3B163_9TREE</name>
<dbReference type="EMBL" id="NIDF01000012">
    <property type="protein sequence ID" value="TYJ57497.1"/>
    <property type="molecule type" value="Genomic_DNA"/>
</dbReference>
<evidence type="ECO:0000313" key="2">
    <source>
        <dbReference type="EMBL" id="TYJ57497.1"/>
    </source>
</evidence>
<reference evidence="2 3" key="1">
    <citation type="submission" date="2017-05" db="EMBL/GenBank/DDBJ databases">
        <title>The Genome Sequence of Tsuchiyaea wingfieldii DSM 27421.</title>
        <authorList>
            <person name="Cuomo C."/>
            <person name="Passer A."/>
            <person name="Billmyre B."/>
            <person name="Heitman J."/>
        </authorList>
    </citation>
    <scope>NUCLEOTIDE SEQUENCE [LARGE SCALE GENOMIC DNA]</scope>
    <source>
        <strain evidence="2 3">DSM 27421</strain>
    </source>
</reference>
<sequence>MSGPTPLTTTRPLAQPTSAAVAAAAAAPPSGLETDDVSVAPALDEADAETLQEAPTSSVLVGDRDQGDVQKVAEGAEGKGAVPPGLGVDQGRETGGEVL</sequence>
<evidence type="ECO:0000256" key="1">
    <source>
        <dbReference type="SAM" id="MobiDB-lite"/>
    </source>
</evidence>
<evidence type="ECO:0000313" key="3">
    <source>
        <dbReference type="Proteomes" id="UP000322245"/>
    </source>
</evidence>
<dbReference type="Proteomes" id="UP000322245">
    <property type="component" value="Unassembled WGS sequence"/>
</dbReference>
<organism evidence="2 3">
    <name type="scientific">Cryptococcus floricola</name>
    <dbReference type="NCBI Taxonomy" id="2591691"/>
    <lineage>
        <taxon>Eukaryota</taxon>
        <taxon>Fungi</taxon>
        <taxon>Dikarya</taxon>
        <taxon>Basidiomycota</taxon>
        <taxon>Agaricomycotina</taxon>
        <taxon>Tremellomycetes</taxon>
        <taxon>Tremellales</taxon>
        <taxon>Cryptococcaceae</taxon>
        <taxon>Cryptococcus</taxon>
    </lineage>
</organism>
<protein>
    <submittedName>
        <fullName evidence="2">Uncharacterized protein</fullName>
    </submittedName>
</protein>
<feature type="compositionally biased region" description="Polar residues" evidence="1">
    <location>
        <begin position="1"/>
        <end position="18"/>
    </location>
</feature>
<proteinExistence type="predicted"/>
<feature type="region of interest" description="Disordered" evidence="1">
    <location>
        <begin position="1"/>
        <end position="99"/>
    </location>
</feature>
<comment type="caution">
    <text evidence="2">The sequence shown here is derived from an EMBL/GenBank/DDBJ whole genome shotgun (WGS) entry which is preliminary data.</text>
</comment>
<feature type="compositionally biased region" description="Basic and acidic residues" evidence="1">
    <location>
        <begin position="90"/>
        <end position="99"/>
    </location>
</feature>